<dbReference type="Pfam" id="PF13195">
    <property type="entry name" value="DUF4011"/>
    <property type="match status" value="1"/>
</dbReference>
<dbReference type="SUPFAM" id="SSF52980">
    <property type="entry name" value="Restriction endonuclease-like"/>
    <property type="match status" value="1"/>
</dbReference>
<dbReference type="FunFam" id="3.40.960.10:FF:000002">
    <property type="entry name" value="DNA helicase related protein"/>
    <property type="match status" value="1"/>
</dbReference>
<keyword evidence="6" id="KW-0347">Helicase</keyword>
<dbReference type="CDD" id="cd18808">
    <property type="entry name" value="SF1_C_Upf1"/>
    <property type="match status" value="1"/>
</dbReference>
<keyword evidence="1" id="KW-0175">Coiled coil</keyword>
<dbReference type="Gene3D" id="3.40.960.10">
    <property type="entry name" value="VSR Endonuclease"/>
    <property type="match status" value="1"/>
</dbReference>
<keyword evidence="6" id="KW-0378">Hydrolase</keyword>
<evidence type="ECO:0000259" key="3">
    <source>
        <dbReference type="Pfam" id="PF13086"/>
    </source>
</evidence>
<evidence type="ECO:0000259" key="5">
    <source>
        <dbReference type="Pfam" id="PF18741"/>
    </source>
</evidence>
<dbReference type="InterPro" id="IPR011335">
    <property type="entry name" value="Restrct_endonuc-II-like"/>
</dbReference>
<dbReference type="InterPro" id="IPR045055">
    <property type="entry name" value="DNA2/NAM7-like"/>
</dbReference>
<feature type="coiled-coil region" evidence="1">
    <location>
        <begin position="1946"/>
        <end position="1977"/>
    </location>
</feature>
<dbReference type="InterPro" id="IPR049468">
    <property type="entry name" value="Restrct_endonuc-II-like_dom"/>
</dbReference>
<evidence type="ECO:0000313" key="7">
    <source>
        <dbReference type="Proteomes" id="UP000215158"/>
    </source>
</evidence>
<dbReference type="InterPro" id="IPR047187">
    <property type="entry name" value="SF1_C_Upf1"/>
</dbReference>
<keyword evidence="7" id="KW-1185">Reference proteome</keyword>
<dbReference type="PANTHER" id="PTHR10887">
    <property type="entry name" value="DNA2/NAM7 HELICASE FAMILY"/>
    <property type="match status" value="1"/>
</dbReference>
<accession>A0A248VCX6</accession>
<proteinExistence type="predicted"/>
<dbReference type="SUPFAM" id="SSF52540">
    <property type="entry name" value="P-loop containing nucleoside triphosphate hydrolases"/>
    <property type="match status" value="1"/>
</dbReference>
<dbReference type="InterPro" id="IPR027417">
    <property type="entry name" value="P-loop_NTPase"/>
</dbReference>
<feature type="domain" description="Restriction endonuclease type II-like" evidence="5">
    <location>
        <begin position="1856"/>
        <end position="1953"/>
    </location>
</feature>
<dbReference type="Proteomes" id="UP000215158">
    <property type="component" value="Chromosome 1"/>
</dbReference>
<dbReference type="FunFam" id="3.40.50.300:FF:002063">
    <property type="entry name" value="DNA helicase related protein"/>
    <property type="match status" value="1"/>
</dbReference>
<dbReference type="Pfam" id="PF18741">
    <property type="entry name" value="MTES_1575"/>
    <property type="match status" value="1"/>
</dbReference>
<feature type="domain" description="DNA2/NAM7 helicase helicase" evidence="3">
    <location>
        <begin position="1547"/>
        <end position="1590"/>
    </location>
</feature>
<dbReference type="Pfam" id="PF13086">
    <property type="entry name" value="AAA_11"/>
    <property type="match status" value="2"/>
</dbReference>
<dbReference type="Pfam" id="PF11784">
    <property type="entry name" value="DUF3320"/>
    <property type="match status" value="1"/>
</dbReference>
<feature type="domain" description="DNA2/NAM7 helicase-like C-terminal" evidence="4">
    <location>
        <begin position="1609"/>
        <end position="1808"/>
    </location>
</feature>
<keyword evidence="6" id="KW-0067">ATP-binding</keyword>
<protein>
    <submittedName>
        <fullName evidence="6">DNA helicase</fullName>
    </submittedName>
</protein>
<sequence>MEEIIVEPADKPEELRCVQIKASLAGKINLADFQNAIPVVHELSLANETADDIKELRLTASSEPSFFKPKTWHLDHVAAGKDIRISDLDLLLDGALLGRLTESEKALITFKLTAGLTEPVERASFESAVELLPRNQWGGLSALPDMVAAFVQPNEPAVERVLKKAAEVLHKAGKSGAINGYQEGARRAWELASAIWNAIGSMGIDYSLPPASFEQDGQKVRSPSQIADSGLGTCLDLALFACAALEQAGLNAVLVFTEGHAFPGVWLKAEEFSTSVVDDVTALRKRVKLKEMVLFESTMLTQRPYPAFSFAIANGEEQISEENDHKFHLAVDVKRARLQRIKPLASEQAIARGTVGTEATNIEAGFESAPELPEELDGAVDDKAVERPEDRLTRWQRKLLDLSLRNNLLSFKAGKKSLRLDAPDPGQLEDILAEGHAIKLLTRPDLMDGNDPRNQAIHEARQRENIRRSHALDALKRKEVFVGLSQDEMDTRLVELFRTSRTNLQEGGSNTLYLALGFLSWTRDAKDDKKYRAPLILVPVSLERRSARSGFSLTLHDDEARFNPTLIEMLRQDFELELGIQDTELPKDDSGLDVAGIWKSVSSAIKDIKGWEVVEDVVLATFSFAKYLMWKDLTERTEQLKQNAVVRHLIETPRDSYESTIEFPDARRLDVELPVKNTFCPLPADSSQLSAVVAGSKGKDFVLIGPPGTGKSQTISNLIAQCLAERKRVLFVSEKMAALDVVYRRLADVGLGNFCLELHSSKARKTEVLEQLRTSWDSAAALAPDEWHAEAARLEKLRNQLNGYVERLHLRYPNGLSVYEAIGRVVAGHDLPVLQLSWPSARVHDSVAMRTLRETAELLDVHAKVMGEGQLTSSPLAHVVQTEWSPLWQAALLDSARAIGPAVTNLETAAEQLRAAVGLPPLILDSRAREGLRLLSATLPAASGHDWQFVLRPDAKTISENLRVAKPLVERHRELHASLSAPRGNQVLEDMRQGIAQLTRYQEIQSQLSQPWNESLRSRLSAGIELLRKRQDLVGQLSLIYREGISAATVRQLQLDWRELQESSWPMSMMRRRSLTKKLAELSTGGGEPDIGADIERLVQIDALQDEIKALDDLSLLTSNAWLGLKTELDVARASFGFQTALEQARVRATWEDVGLDPVSRGQCGDTAREDLARMRELRQIDQVINRLSGLEAETNAVWSGYKTDLTVAKAYVVFQVVLAAAVSGNHWLDEGFGVIERGNAGAVAAADLKKMRELVSLAVHLREFDDLSAKTGGLWNGLQTKLEAIEPALDFFEALSGALALMANSPEALAAVKSPIALLLGDSNVLLEPTGAIAGAGRMYAEALQAFNQAVTQFTVASGLPSSDVATLGALLPAALAARASDVLTSSNRLNAWCAWRKTRAAALALGLAPVVAGVEQGAIQLGRVKEAFETDYCRWWLNAVVDVDDVLRTFVSAEHEKRIRDFRELDERFIGLTQAWVRAQLSAGHPSPDRVSRGSEWGLLRYEMQKKTRHLPLRELMSQASGAVMRLTPCLLMSPLSIAQYLPAETANFDVVIFDEASQIPVWDAIGAMARAKQVIMVGDPKQLPPTSFFDRAESDIDDTDVETELESILEECIGANLPTMKLSWHYRSRHESLIAFSNHRYYDGDLVTFPSPVTNDRAVSFNHVANGQYERGGARTNKPEAKAMVSDLVGKMKTPGFRDSGLTIGVVTFNSEQQSLIEDLLDEERRKDPSIEHFFLETQLEPVFVKNLESVQGDERDIMYFSTTYGPGVDGTMPMNFGPMNQQGGERRLNVAITRARQELRVFGSFRPEQMDLARTQALGVRDLKHFLEFADRGARALGEAVAGSVGDFESPFEKAVSNALTERGWTLHPQVGVSAFRIDLGVVDPDAPGRYLAGVECDGATYHRSATARDRDKLREQVLRGLGWDILRIWSTDWWIDMQGTVEKIHRQLEELLAEQRAKRAQTEQDATVLAEQVIADVMAMPDEQMDQPTDTTTEPSSEVKIVTDATTLPVTYARNAVVAHSSDQVEGRFAEVDLTLEGYAVDANSFFDVVYNPTLLRLIEHVVRVEGPVRDEVLARRIARAHGWVRTGAKIQDRVVQLASQHFRSDPEDVGTFFRAKGESADVQIQFRRPIDGTARSVDEISLAELRALAFDMMQAGHDEESGVQAMAREVGLRKLNAGSRMRLEMAWSNATKATSSDVDSQN</sequence>
<dbReference type="RefSeq" id="WP_095417027.1">
    <property type="nucleotide sequence ID" value="NZ_CP022989.1"/>
</dbReference>
<gene>
    <name evidence="6" type="ORF">CJU94_00110</name>
</gene>
<dbReference type="Pfam" id="PF13087">
    <property type="entry name" value="AAA_12"/>
    <property type="match status" value="1"/>
</dbReference>
<dbReference type="Gene3D" id="3.40.50.300">
    <property type="entry name" value="P-loop containing nucleotide triphosphate hydrolases"/>
    <property type="match status" value="3"/>
</dbReference>
<dbReference type="InterPro" id="IPR025103">
    <property type="entry name" value="DUF4011"/>
</dbReference>
<dbReference type="GO" id="GO:0004386">
    <property type="term" value="F:helicase activity"/>
    <property type="evidence" value="ECO:0007669"/>
    <property type="project" value="UniProtKB-KW"/>
</dbReference>
<dbReference type="FunFam" id="3.40.50.300:FF:002475">
    <property type="entry name" value="DNA helicase related protein"/>
    <property type="match status" value="1"/>
</dbReference>
<name>A0A248VCX6_9BURK</name>
<feature type="domain" description="DUF3320" evidence="2">
    <location>
        <begin position="2050"/>
        <end position="2098"/>
    </location>
</feature>
<evidence type="ECO:0000256" key="1">
    <source>
        <dbReference type="SAM" id="Coils"/>
    </source>
</evidence>
<dbReference type="PANTHER" id="PTHR10887:SF495">
    <property type="entry name" value="HELICASE SENATAXIN ISOFORM X1-RELATED"/>
    <property type="match status" value="1"/>
</dbReference>
<evidence type="ECO:0000259" key="2">
    <source>
        <dbReference type="Pfam" id="PF11784"/>
    </source>
</evidence>
<feature type="domain" description="DNA2/NAM7 helicase helicase" evidence="3">
    <location>
        <begin position="685"/>
        <end position="748"/>
    </location>
</feature>
<dbReference type="InterPro" id="IPR041679">
    <property type="entry name" value="DNA2/NAM7-like_C"/>
</dbReference>
<keyword evidence="6" id="KW-0547">Nucleotide-binding</keyword>
<dbReference type="InterPro" id="IPR021754">
    <property type="entry name" value="DUF3320"/>
</dbReference>
<evidence type="ECO:0000259" key="4">
    <source>
        <dbReference type="Pfam" id="PF13087"/>
    </source>
</evidence>
<evidence type="ECO:0000313" key="6">
    <source>
        <dbReference type="EMBL" id="ASV96720.1"/>
    </source>
</evidence>
<dbReference type="OrthoDB" id="9757917at2"/>
<dbReference type="EMBL" id="CP022989">
    <property type="protein sequence ID" value="ASV96720.1"/>
    <property type="molecule type" value="Genomic_DNA"/>
</dbReference>
<dbReference type="KEGG" id="parb:CJU94_00110"/>
<organism evidence="6 7">
    <name type="scientific">Paraburkholderia aromaticivorans</name>
    <dbReference type="NCBI Taxonomy" id="2026199"/>
    <lineage>
        <taxon>Bacteria</taxon>
        <taxon>Pseudomonadati</taxon>
        <taxon>Pseudomonadota</taxon>
        <taxon>Betaproteobacteria</taxon>
        <taxon>Burkholderiales</taxon>
        <taxon>Burkholderiaceae</taxon>
        <taxon>Paraburkholderia</taxon>
    </lineage>
</organism>
<dbReference type="InterPro" id="IPR041677">
    <property type="entry name" value="DNA2/NAM7_AAA_11"/>
</dbReference>
<reference evidence="6 7" key="1">
    <citation type="submission" date="2017-08" db="EMBL/GenBank/DDBJ databases">
        <title>Identification and genetic characteristics of simultaneous BTEX- and naphthalene-degrading Paraburkholderia sp. BN5 isolated from petroleum-contaminated soil.</title>
        <authorList>
            <person name="Lee Y."/>
            <person name="Jeon C.O."/>
        </authorList>
    </citation>
    <scope>NUCLEOTIDE SEQUENCE [LARGE SCALE GENOMIC DNA]</scope>
    <source>
        <strain evidence="6 7">BN5</strain>
    </source>
</reference>